<gene>
    <name evidence="3" type="ORF">CLUP02_04863</name>
</gene>
<evidence type="ECO:0000313" key="4">
    <source>
        <dbReference type="Proteomes" id="UP000830671"/>
    </source>
</evidence>
<feature type="region of interest" description="Disordered" evidence="1">
    <location>
        <begin position="128"/>
        <end position="147"/>
    </location>
</feature>
<protein>
    <submittedName>
        <fullName evidence="3">Uncharacterized protein</fullName>
    </submittedName>
</protein>
<dbReference type="Proteomes" id="UP000830671">
    <property type="component" value="Chromosome 3"/>
</dbReference>
<proteinExistence type="predicted"/>
<organism evidence="3 4">
    <name type="scientific">Colletotrichum lupini</name>
    <dbReference type="NCBI Taxonomy" id="145971"/>
    <lineage>
        <taxon>Eukaryota</taxon>
        <taxon>Fungi</taxon>
        <taxon>Dikarya</taxon>
        <taxon>Ascomycota</taxon>
        <taxon>Pezizomycotina</taxon>
        <taxon>Sordariomycetes</taxon>
        <taxon>Hypocreomycetidae</taxon>
        <taxon>Glomerellales</taxon>
        <taxon>Glomerellaceae</taxon>
        <taxon>Colletotrichum</taxon>
        <taxon>Colletotrichum acutatum species complex</taxon>
    </lineage>
</organism>
<feature type="signal peptide" evidence="2">
    <location>
        <begin position="1"/>
        <end position="20"/>
    </location>
</feature>
<feature type="chain" id="PRO_5040480536" evidence="2">
    <location>
        <begin position="21"/>
        <end position="171"/>
    </location>
</feature>
<sequence length="171" mass="18953">MTMPARGGVRGAMMFGQGAALIVSSVWLFGALELAGDGGVPMAGFGVMREMTISGGGVFVLRGSFVRNECVCVRMGLFLIIHYPPRYAVDDGMISKRDDTVTHAERLSVLTTFSTPVLLSFHTYRYGQSDTRGSPHRRPALSQVREDYPYELEKSQERCGYGARKRHKRLD</sequence>
<name>A0A9Q8SL44_9PEZI</name>
<dbReference type="EMBL" id="CP019475">
    <property type="protein sequence ID" value="UQC79384.1"/>
    <property type="molecule type" value="Genomic_DNA"/>
</dbReference>
<dbReference type="KEGG" id="clup:CLUP02_04863"/>
<dbReference type="AlphaFoldDB" id="A0A9Q8SL44"/>
<keyword evidence="4" id="KW-1185">Reference proteome</keyword>
<keyword evidence="2" id="KW-0732">Signal</keyword>
<dbReference type="RefSeq" id="XP_049141016.1">
    <property type="nucleotide sequence ID" value="XM_049283873.1"/>
</dbReference>
<reference evidence="3" key="1">
    <citation type="journal article" date="2021" name="Mol. Plant Microbe Interact.">
        <title>Complete Genome Sequence of the Plant-Pathogenic Fungus Colletotrichum lupini.</title>
        <authorList>
            <person name="Baroncelli R."/>
            <person name="Pensec F."/>
            <person name="Da Lio D."/>
            <person name="Boufleur T."/>
            <person name="Vicente I."/>
            <person name="Sarrocco S."/>
            <person name="Picot A."/>
            <person name="Baraldi E."/>
            <person name="Sukno S."/>
            <person name="Thon M."/>
            <person name="Le Floch G."/>
        </authorList>
    </citation>
    <scope>NUCLEOTIDE SEQUENCE</scope>
    <source>
        <strain evidence="3">IMI 504893</strain>
    </source>
</reference>
<accession>A0A9Q8SL44</accession>
<evidence type="ECO:0000256" key="1">
    <source>
        <dbReference type="SAM" id="MobiDB-lite"/>
    </source>
</evidence>
<evidence type="ECO:0000256" key="2">
    <source>
        <dbReference type="SAM" id="SignalP"/>
    </source>
</evidence>
<dbReference type="GeneID" id="73338883"/>
<evidence type="ECO:0000313" key="3">
    <source>
        <dbReference type="EMBL" id="UQC79384.1"/>
    </source>
</evidence>